<sequence length="113" mass="12356">MLLLHPTPNATMEAAIPMAAQFTCPLTHGQTPQGSPRKKNPRRSNQRFARCNPGLYSLNSYQSKTSSKPKSCPNDGNSLALAFHPLFSVTASVIPMTTMKVTEIAILFSLRKP</sequence>
<dbReference type="EMBL" id="BJWL01000029">
    <property type="protein sequence ID" value="GFZ21676.1"/>
    <property type="molecule type" value="Genomic_DNA"/>
</dbReference>
<keyword evidence="3" id="KW-1185">Reference proteome</keyword>
<accession>A0A7J0HEX3</accession>
<comment type="caution">
    <text evidence="2">The sequence shown here is derived from an EMBL/GenBank/DDBJ whole genome shotgun (WGS) entry which is preliminary data.</text>
</comment>
<dbReference type="Proteomes" id="UP000585474">
    <property type="component" value="Unassembled WGS sequence"/>
</dbReference>
<feature type="region of interest" description="Disordered" evidence="1">
    <location>
        <begin position="25"/>
        <end position="49"/>
    </location>
</feature>
<organism evidence="2 3">
    <name type="scientific">Actinidia rufa</name>
    <dbReference type="NCBI Taxonomy" id="165716"/>
    <lineage>
        <taxon>Eukaryota</taxon>
        <taxon>Viridiplantae</taxon>
        <taxon>Streptophyta</taxon>
        <taxon>Embryophyta</taxon>
        <taxon>Tracheophyta</taxon>
        <taxon>Spermatophyta</taxon>
        <taxon>Magnoliopsida</taxon>
        <taxon>eudicotyledons</taxon>
        <taxon>Gunneridae</taxon>
        <taxon>Pentapetalae</taxon>
        <taxon>asterids</taxon>
        <taxon>Ericales</taxon>
        <taxon>Actinidiaceae</taxon>
        <taxon>Actinidia</taxon>
    </lineage>
</organism>
<name>A0A7J0HEX3_9ERIC</name>
<evidence type="ECO:0000313" key="2">
    <source>
        <dbReference type="EMBL" id="GFZ21676.1"/>
    </source>
</evidence>
<dbReference type="AlphaFoldDB" id="A0A7J0HEX3"/>
<feature type="compositionally biased region" description="Basic residues" evidence="1">
    <location>
        <begin position="36"/>
        <end position="45"/>
    </location>
</feature>
<gene>
    <name evidence="2" type="ORF">Acr_29g0008380</name>
</gene>
<evidence type="ECO:0000313" key="3">
    <source>
        <dbReference type="Proteomes" id="UP000585474"/>
    </source>
</evidence>
<proteinExistence type="predicted"/>
<reference evidence="2 3" key="1">
    <citation type="submission" date="2019-07" db="EMBL/GenBank/DDBJ databases">
        <title>De Novo Assembly of kiwifruit Actinidia rufa.</title>
        <authorList>
            <person name="Sugita-Konishi S."/>
            <person name="Sato K."/>
            <person name="Mori E."/>
            <person name="Abe Y."/>
            <person name="Kisaki G."/>
            <person name="Hamano K."/>
            <person name="Suezawa K."/>
            <person name="Otani M."/>
            <person name="Fukuda T."/>
            <person name="Manabe T."/>
            <person name="Gomi K."/>
            <person name="Tabuchi M."/>
            <person name="Akimitsu K."/>
            <person name="Kataoka I."/>
        </authorList>
    </citation>
    <scope>NUCLEOTIDE SEQUENCE [LARGE SCALE GENOMIC DNA]</scope>
    <source>
        <strain evidence="3">cv. Fuchu</strain>
    </source>
</reference>
<evidence type="ECO:0000256" key="1">
    <source>
        <dbReference type="SAM" id="MobiDB-lite"/>
    </source>
</evidence>
<protein>
    <submittedName>
        <fullName evidence="2">Uncharacterized protein</fullName>
    </submittedName>
</protein>